<dbReference type="EMBL" id="JACVDA010000012">
    <property type="protein sequence ID" value="MBK1468720.1"/>
    <property type="molecule type" value="Genomic_DNA"/>
</dbReference>
<evidence type="ECO:0000313" key="2">
    <source>
        <dbReference type="EMBL" id="MBK1468720.1"/>
    </source>
</evidence>
<name>A0ABS1CB98_9FIRM</name>
<sequence>MKKKFIALLLVVSSIAVSTNLTSANEVNLVKEETVVEKENKEPVIVLRRESDWGEENYGNWKEIAKHPENYKKVTACMLKKMALLGIDFSVQEVLGMLATGSAIYYLGIKAVIALGSCLFG</sequence>
<dbReference type="Proteomes" id="UP000823123">
    <property type="component" value="Unassembled WGS sequence"/>
</dbReference>
<feature type="signal peptide" evidence="1">
    <location>
        <begin position="1"/>
        <end position="23"/>
    </location>
</feature>
<accession>A0ABS1CB98</accession>
<comment type="caution">
    <text evidence="2">The sequence shown here is derived from an EMBL/GenBank/DDBJ whole genome shotgun (WGS) entry which is preliminary data.</text>
</comment>
<dbReference type="RefSeq" id="WP_068473776.1">
    <property type="nucleotide sequence ID" value="NZ_JACVDA010000012.1"/>
</dbReference>
<gene>
    <name evidence="2" type="ORF">IBJ83_05245</name>
</gene>
<reference evidence="2 3" key="1">
    <citation type="submission" date="2020-09" db="EMBL/GenBank/DDBJ databases">
        <title>Parvimonas S3374 sp. nov.</title>
        <authorList>
            <person name="Buhl M."/>
        </authorList>
    </citation>
    <scope>NUCLEOTIDE SEQUENCE [LARGE SCALE GENOMIC DNA]</scope>
    <source>
        <strain evidence="2 3">S3374</strain>
    </source>
</reference>
<feature type="chain" id="PRO_5046423955" evidence="1">
    <location>
        <begin position="24"/>
        <end position="121"/>
    </location>
</feature>
<keyword evidence="3" id="KW-1185">Reference proteome</keyword>
<evidence type="ECO:0000256" key="1">
    <source>
        <dbReference type="SAM" id="SignalP"/>
    </source>
</evidence>
<keyword evidence="1" id="KW-0732">Signal</keyword>
<proteinExistence type="predicted"/>
<organism evidence="2 3">
    <name type="scientific">Parvimonas parva</name>
    <dbReference type="NCBI Taxonomy" id="2769485"/>
    <lineage>
        <taxon>Bacteria</taxon>
        <taxon>Bacillati</taxon>
        <taxon>Bacillota</taxon>
        <taxon>Tissierellia</taxon>
        <taxon>Tissierellales</taxon>
        <taxon>Peptoniphilaceae</taxon>
        <taxon>Parvimonas</taxon>
    </lineage>
</organism>
<evidence type="ECO:0000313" key="3">
    <source>
        <dbReference type="Proteomes" id="UP000823123"/>
    </source>
</evidence>
<protein>
    <submittedName>
        <fullName evidence="2">Uncharacterized protein</fullName>
    </submittedName>
</protein>